<dbReference type="GeneID" id="100639982"/>
<reference evidence="8" key="2">
    <citation type="submission" date="2024-06" db="UniProtKB">
        <authorList>
            <consortium name="EnsemblMetazoa"/>
        </authorList>
    </citation>
    <scope>IDENTIFICATION</scope>
</reference>
<feature type="transmembrane region" description="Helical" evidence="7">
    <location>
        <begin position="134"/>
        <end position="159"/>
    </location>
</feature>
<feature type="compositionally biased region" description="Pro residues" evidence="6">
    <location>
        <begin position="29"/>
        <end position="41"/>
    </location>
</feature>
<feature type="transmembrane region" description="Helical" evidence="7">
    <location>
        <begin position="88"/>
        <end position="113"/>
    </location>
</feature>
<dbReference type="EnsemblMetazoa" id="XM_003385380.3">
    <property type="protein sequence ID" value="XP_003385428.1"/>
    <property type="gene ID" value="LOC100639982"/>
</dbReference>
<dbReference type="PANTHER" id="PTHR14948:SF25">
    <property type="entry name" value="DUF4190 DOMAIN-CONTAINING PROTEIN"/>
    <property type="match status" value="1"/>
</dbReference>
<comment type="similarity">
    <text evidence="2">Belongs to the CD225/Dispanin family.</text>
</comment>
<reference evidence="9" key="1">
    <citation type="journal article" date="2010" name="Nature">
        <title>The Amphimedon queenslandica genome and the evolution of animal complexity.</title>
        <authorList>
            <person name="Srivastava M."/>
            <person name="Simakov O."/>
            <person name="Chapman J."/>
            <person name="Fahey B."/>
            <person name="Gauthier M.E."/>
            <person name="Mitros T."/>
            <person name="Richards G.S."/>
            <person name="Conaco C."/>
            <person name="Dacre M."/>
            <person name="Hellsten U."/>
            <person name="Larroux C."/>
            <person name="Putnam N.H."/>
            <person name="Stanke M."/>
            <person name="Adamska M."/>
            <person name="Darling A."/>
            <person name="Degnan S.M."/>
            <person name="Oakley T.H."/>
            <person name="Plachetzki D.C."/>
            <person name="Zhai Y."/>
            <person name="Adamski M."/>
            <person name="Calcino A."/>
            <person name="Cummins S.F."/>
            <person name="Goodstein D.M."/>
            <person name="Harris C."/>
            <person name="Jackson D.J."/>
            <person name="Leys S.P."/>
            <person name="Shu S."/>
            <person name="Woodcroft B.J."/>
            <person name="Vervoort M."/>
            <person name="Kosik K.S."/>
            <person name="Manning G."/>
            <person name="Degnan B.M."/>
            <person name="Rokhsar D.S."/>
        </authorList>
    </citation>
    <scope>NUCLEOTIDE SEQUENCE [LARGE SCALE GENOMIC DNA]</scope>
</reference>
<keyword evidence="9" id="KW-1185">Reference proteome</keyword>
<evidence type="ECO:0000313" key="9">
    <source>
        <dbReference type="Proteomes" id="UP000007879"/>
    </source>
</evidence>
<evidence type="ECO:0000256" key="7">
    <source>
        <dbReference type="SAM" id="Phobius"/>
    </source>
</evidence>
<feature type="region of interest" description="Disordered" evidence="6">
    <location>
        <begin position="1"/>
        <end position="50"/>
    </location>
</feature>
<evidence type="ECO:0008006" key="10">
    <source>
        <dbReference type="Google" id="ProtNLM"/>
    </source>
</evidence>
<keyword evidence="3 7" id="KW-0812">Transmembrane</keyword>
<dbReference type="KEGG" id="aqu:100639982"/>
<evidence type="ECO:0000256" key="5">
    <source>
        <dbReference type="ARBA" id="ARBA00023136"/>
    </source>
</evidence>
<dbReference type="RefSeq" id="XP_003385428.1">
    <property type="nucleotide sequence ID" value="XM_003385380.3"/>
</dbReference>
<organism evidence="8 9">
    <name type="scientific">Amphimedon queenslandica</name>
    <name type="common">Sponge</name>
    <dbReference type="NCBI Taxonomy" id="400682"/>
    <lineage>
        <taxon>Eukaryota</taxon>
        <taxon>Metazoa</taxon>
        <taxon>Porifera</taxon>
        <taxon>Demospongiae</taxon>
        <taxon>Heteroscleromorpha</taxon>
        <taxon>Haplosclerida</taxon>
        <taxon>Niphatidae</taxon>
        <taxon>Amphimedon</taxon>
    </lineage>
</organism>
<dbReference type="Proteomes" id="UP000007879">
    <property type="component" value="Unassembled WGS sequence"/>
</dbReference>
<accession>A0AAN0ICL8</accession>
<proteinExistence type="inferred from homology"/>
<keyword evidence="4 7" id="KW-1133">Transmembrane helix</keyword>
<evidence type="ECO:0000256" key="3">
    <source>
        <dbReference type="ARBA" id="ARBA00022692"/>
    </source>
</evidence>
<dbReference type="InterPro" id="IPR051423">
    <property type="entry name" value="CD225/Dispanin"/>
</dbReference>
<dbReference type="PANTHER" id="PTHR14948">
    <property type="entry name" value="NG5"/>
    <property type="match status" value="1"/>
</dbReference>
<dbReference type="InterPro" id="IPR007593">
    <property type="entry name" value="CD225/Dispanin_fam"/>
</dbReference>
<protein>
    <recommendedName>
        <fullName evidence="10">DUF4190 domain-containing protein</fullName>
    </recommendedName>
</protein>
<sequence length="192" mass="20769">MASGYPPQNYQPPPPMGYAPAPQNFKNEVPPPYSVPPPQPQPGYGYAPAAPVPQQQSSNNVVVVNSQPTPAIVTTIRPVGDHFLTLSIVLTIVCFICGAWHALLCTIPAIIFSTMARDAEARGDMDSAQTNSRLSLGCNIGGIVSNVAGIVILIIVIAIEVSAASSAASSYYSYCYYYYSYTYDSYRYYCYK</sequence>
<evidence type="ECO:0000313" key="8">
    <source>
        <dbReference type="EnsemblMetazoa" id="XP_003385428.1"/>
    </source>
</evidence>
<evidence type="ECO:0000256" key="4">
    <source>
        <dbReference type="ARBA" id="ARBA00022989"/>
    </source>
</evidence>
<evidence type="ECO:0000256" key="1">
    <source>
        <dbReference type="ARBA" id="ARBA00004370"/>
    </source>
</evidence>
<name>A0AAN0ICL8_AMPQE</name>
<dbReference type="Pfam" id="PF04505">
    <property type="entry name" value="CD225"/>
    <property type="match status" value="1"/>
</dbReference>
<comment type="subcellular location">
    <subcellularLocation>
        <location evidence="1">Membrane</location>
    </subcellularLocation>
</comment>
<dbReference type="AlphaFoldDB" id="A0AAN0ICL8"/>
<dbReference type="GO" id="GO:0016020">
    <property type="term" value="C:membrane"/>
    <property type="evidence" value="ECO:0007669"/>
    <property type="project" value="UniProtKB-SubCell"/>
</dbReference>
<evidence type="ECO:0000256" key="2">
    <source>
        <dbReference type="ARBA" id="ARBA00006843"/>
    </source>
</evidence>
<evidence type="ECO:0000256" key="6">
    <source>
        <dbReference type="SAM" id="MobiDB-lite"/>
    </source>
</evidence>
<keyword evidence="5 7" id="KW-0472">Membrane</keyword>